<dbReference type="Proteomes" id="UP000828236">
    <property type="component" value="Unassembled WGS sequence"/>
</dbReference>
<dbReference type="CDD" id="cd22393">
    <property type="entry name" value="KH-I_KRR1_rpt1"/>
    <property type="match status" value="1"/>
</dbReference>
<organism evidence="14 15">
    <name type="scientific">Dermatophagoides farinae</name>
    <name type="common">American house dust mite</name>
    <dbReference type="NCBI Taxonomy" id="6954"/>
    <lineage>
        <taxon>Eukaryota</taxon>
        <taxon>Metazoa</taxon>
        <taxon>Ecdysozoa</taxon>
        <taxon>Arthropoda</taxon>
        <taxon>Chelicerata</taxon>
        <taxon>Arachnida</taxon>
        <taxon>Acari</taxon>
        <taxon>Acariformes</taxon>
        <taxon>Sarcoptiformes</taxon>
        <taxon>Astigmata</taxon>
        <taxon>Psoroptidia</taxon>
        <taxon>Analgoidea</taxon>
        <taxon>Pyroglyphidae</taxon>
        <taxon>Dermatophagoidinae</taxon>
        <taxon>Dermatophagoides</taxon>
    </lineage>
</organism>
<evidence type="ECO:0000256" key="7">
    <source>
        <dbReference type="ARBA" id="ARBA00023274"/>
    </source>
</evidence>
<reference evidence="14" key="1">
    <citation type="submission" date="2013-05" db="EMBL/GenBank/DDBJ databases">
        <authorList>
            <person name="Yim A.K.Y."/>
            <person name="Chan T.F."/>
            <person name="Ji K.M."/>
            <person name="Liu X.Y."/>
            <person name="Zhou J.W."/>
            <person name="Li R.Q."/>
            <person name="Yang K.Y."/>
            <person name="Li J."/>
            <person name="Li M."/>
            <person name="Law P.T.W."/>
            <person name="Wu Y.L."/>
            <person name="Cai Z.L."/>
            <person name="Qin H."/>
            <person name="Bao Y."/>
            <person name="Leung R.K.K."/>
            <person name="Ng P.K.S."/>
            <person name="Zou J."/>
            <person name="Zhong X.J."/>
            <person name="Ran P.X."/>
            <person name="Zhong N.S."/>
            <person name="Liu Z.G."/>
            <person name="Tsui S.K.W."/>
        </authorList>
    </citation>
    <scope>NUCLEOTIDE SEQUENCE</scope>
    <source>
        <strain evidence="14">Derf</strain>
        <tissue evidence="14">Whole organism</tissue>
    </source>
</reference>
<proteinExistence type="inferred from homology"/>
<keyword evidence="5 10" id="KW-0694">RNA-binding</keyword>
<evidence type="ECO:0000256" key="8">
    <source>
        <dbReference type="ARBA" id="ARBA00024689"/>
    </source>
</evidence>
<dbReference type="PANTHER" id="PTHR12581:SF0">
    <property type="entry name" value="KRR1 SMALL SUBUNIT PROCESSOME COMPONENT HOMOLOG"/>
    <property type="match status" value="1"/>
</dbReference>
<dbReference type="EMBL" id="ASGP02000002">
    <property type="protein sequence ID" value="KAH9522644.1"/>
    <property type="molecule type" value="Genomic_DNA"/>
</dbReference>
<evidence type="ECO:0000313" key="13">
    <source>
        <dbReference type="EMBL" id="KAH7638976.1"/>
    </source>
</evidence>
<evidence type="ECO:0000313" key="15">
    <source>
        <dbReference type="Proteomes" id="UP000790347"/>
    </source>
</evidence>
<sequence length="301" mass="35325">MADDDERIVDNPWRMEIPKFHPEDNPHGILVESAFATLFPKYREKYLKECWPLVQKTLAEYFIKAELDLLEGSMTVATTRKTWDPYIIIKAKDMIKLLARSVPYEQAIKILDDENASDIIKIGDLVRKKESFIRRRQRLLGPNGSTLKAIELLTNCYVLVQGNTVSAIGPHKGLQQVRRIVEDTMKNIHPIYNIKALMIKRELAKDPKLRNENWDRFLPKYKAKNLSKRKRPKIVNKKQEYTPFPPPQTESKIDKQLATGEYFNLSKKPRNRKENNPEETKRRQKEKRERAFVPPSEPDFK</sequence>
<dbReference type="FunFam" id="3.30.1370.10:FF:000011">
    <property type="entry name" value="KRR1 small subunit processome component"/>
    <property type="match status" value="1"/>
</dbReference>
<evidence type="ECO:0000256" key="5">
    <source>
        <dbReference type="ARBA" id="ARBA00022884"/>
    </source>
</evidence>
<keyword evidence="3 10" id="KW-0690">Ribosome biogenesis</keyword>
<feature type="compositionally biased region" description="Basic residues" evidence="11">
    <location>
        <begin position="225"/>
        <end position="236"/>
    </location>
</feature>
<dbReference type="Gene3D" id="3.30.1370.10">
    <property type="entry name" value="K Homology domain, type 1"/>
    <property type="match status" value="2"/>
</dbReference>
<dbReference type="Pfam" id="PF17903">
    <property type="entry name" value="KH_KRR1_1st"/>
    <property type="match status" value="1"/>
</dbReference>
<comment type="function">
    <text evidence="8">Required for 40S ribosome biogenesis. Involved in nucleolar processing of pre-18S ribosomal RNA and ribosome assembly. Binds to RNA. Required for female germline development, cell viability during eye development and for survival of dividing cells and epithelial cells during early wing disk development.</text>
</comment>
<reference evidence="13" key="2">
    <citation type="submission" date="2020-06" db="EMBL/GenBank/DDBJ databases">
        <authorList>
            <person name="Ji K."/>
            <person name="Li J."/>
        </authorList>
    </citation>
    <scope>NUCLEOTIDE SEQUENCE</scope>
    <source>
        <strain evidence="13">JKM2019</strain>
        <tissue evidence="13">Whole body</tissue>
    </source>
</reference>
<dbReference type="PANTHER" id="PTHR12581">
    <property type="entry name" value="HIV-1 REV BINDING PROTEIN 2, 3"/>
    <property type="match status" value="1"/>
</dbReference>
<gene>
    <name evidence="14" type="primary">KRR1</name>
    <name evidence="14" type="ORF">DERF_006211</name>
    <name evidence="13" type="ORF">HUG17_3009</name>
</gene>
<dbReference type="GO" id="GO:0032040">
    <property type="term" value="C:small-subunit processome"/>
    <property type="evidence" value="ECO:0007669"/>
    <property type="project" value="TreeGrafter"/>
</dbReference>
<feature type="domain" description="K Homology" evidence="12">
    <location>
        <begin position="114"/>
        <end position="186"/>
    </location>
</feature>
<evidence type="ECO:0000256" key="11">
    <source>
        <dbReference type="SAM" id="MobiDB-lite"/>
    </source>
</evidence>
<evidence type="ECO:0000256" key="10">
    <source>
        <dbReference type="PIRNR" id="PIRNR006515"/>
    </source>
</evidence>
<dbReference type="SMART" id="SM00322">
    <property type="entry name" value="KH"/>
    <property type="match status" value="1"/>
</dbReference>
<dbReference type="CDD" id="cd22394">
    <property type="entry name" value="KH-I_KRR1_rpt2"/>
    <property type="match status" value="1"/>
</dbReference>
<keyword evidence="7 10" id="KW-0687">Ribonucleoprotein</keyword>
<protein>
    <recommendedName>
        <fullName evidence="10">KRR1 small subunit processome component</fullName>
    </recommendedName>
    <alternativeName>
        <fullName evidence="10">KRR-R motif-containing protein 1</fullName>
    </alternativeName>
</protein>
<dbReference type="OrthoDB" id="441223at2759"/>
<comment type="similarity">
    <text evidence="2 10">Belongs to the KRR1 family.</text>
</comment>
<evidence type="ECO:0000313" key="14">
    <source>
        <dbReference type="EMBL" id="KAH9522644.1"/>
    </source>
</evidence>
<dbReference type="InterPro" id="IPR036612">
    <property type="entry name" value="KH_dom_type_1_sf"/>
</dbReference>
<keyword evidence="4 10" id="KW-0698">rRNA processing</keyword>
<evidence type="ECO:0000259" key="12">
    <source>
        <dbReference type="SMART" id="SM00322"/>
    </source>
</evidence>
<feature type="region of interest" description="Disordered" evidence="11">
    <location>
        <begin position="225"/>
        <end position="301"/>
    </location>
</feature>
<dbReference type="SUPFAM" id="SSF54791">
    <property type="entry name" value="Eukaryotic type KH-domain (KH-domain type I)"/>
    <property type="match status" value="1"/>
</dbReference>
<feature type="compositionally biased region" description="Basic and acidic residues" evidence="11">
    <location>
        <begin position="272"/>
        <end position="291"/>
    </location>
</feature>
<keyword evidence="6 10" id="KW-0539">Nucleus</keyword>
<evidence type="ECO:0000256" key="2">
    <source>
        <dbReference type="ARBA" id="ARBA00009344"/>
    </source>
</evidence>
<dbReference type="InterPro" id="IPR004087">
    <property type="entry name" value="KH_dom"/>
</dbReference>
<dbReference type="InterPro" id="IPR048548">
    <property type="entry name" value="KRR1-like_KH2"/>
</dbReference>
<dbReference type="InterPro" id="IPR041174">
    <property type="entry name" value="KRR1-like_KH1"/>
</dbReference>
<comment type="caution">
    <text evidence="14">The sequence shown here is derived from an EMBL/GenBank/DDBJ whole genome shotgun (WGS) entry which is preliminary data.</text>
</comment>
<dbReference type="AlphaFoldDB" id="A0A922I9W6"/>
<dbReference type="InterPro" id="IPR048550">
    <property type="entry name" value="KRR1-like_KH1_euk"/>
</dbReference>
<reference evidence="13" key="3">
    <citation type="journal article" date="2021" name="World Allergy Organ. J.">
        <title>Chromosome-level assembly of Dermatophagoides farinae genome and transcriptome reveals two novel allergens Der f 37 and Der f 39.</title>
        <authorList>
            <person name="Chen J."/>
            <person name="Cai Z."/>
            <person name="Fan D."/>
            <person name="Hu J."/>
            <person name="Hou Y."/>
            <person name="He Y."/>
            <person name="Zhang Z."/>
            <person name="Zhao Z."/>
            <person name="Gao P."/>
            <person name="Hu W."/>
            <person name="Sun J."/>
            <person name="Li J."/>
            <person name="Ji K."/>
        </authorList>
    </citation>
    <scope>NUCLEOTIDE SEQUENCE</scope>
    <source>
        <strain evidence="13">JKM2019</strain>
    </source>
</reference>
<dbReference type="EMBL" id="SDOV01000007">
    <property type="protein sequence ID" value="KAH7638976.1"/>
    <property type="molecule type" value="Genomic_DNA"/>
</dbReference>
<dbReference type="GO" id="GO:0006364">
    <property type="term" value="P:rRNA processing"/>
    <property type="evidence" value="ECO:0007669"/>
    <property type="project" value="UniProtKB-KW"/>
</dbReference>
<reference evidence="14" key="4">
    <citation type="journal article" date="2022" name="Res Sq">
        <title>Comparative Genomics Reveals Insights into the Divergent Evolution of Astigmatic Mites and Household Pest Adaptations.</title>
        <authorList>
            <person name="Xiong Q."/>
            <person name="Wan A.T.-Y."/>
            <person name="Liu X.-Y."/>
            <person name="Fung C.S.-H."/>
            <person name="Xiao X."/>
            <person name="Malainual N."/>
            <person name="Hou J."/>
            <person name="Wang L."/>
            <person name="Wang M."/>
            <person name="Yang K."/>
            <person name="Cui Y."/>
            <person name="Leung E."/>
            <person name="Nong W."/>
            <person name="Shin S.-K."/>
            <person name="Au S."/>
            <person name="Jeong K.Y."/>
            <person name="Chew F.T."/>
            <person name="Hui J."/>
            <person name="Leung T.F."/>
            <person name="Tungtrongchitr A."/>
            <person name="Zhong N."/>
            <person name="Liu Z."/>
            <person name="Tsui S."/>
        </authorList>
    </citation>
    <scope>NUCLEOTIDE SEQUENCE</scope>
    <source>
        <strain evidence="14">Derf</strain>
        <tissue evidence="14">Whole organism</tissue>
    </source>
</reference>
<evidence type="ECO:0000256" key="9">
    <source>
        <dbReference type="ARBA" id="ARBA00025925"/>
    </source>
</evidence>
<evidence type="ECO:0000256" key="3">
    <source>
        <dbReference type="ARBA" id="ARBA00022517"/>
    </source>
</evidence>
<dbReference type="InterPro" id="IPR048549">
    <property type="entry name" value="KRR1-like_KH2_euk"/>
</dbReference>
<evidence type="ECO:0000256" key="4">
    <source>
        <dbReference type="ARBA" id="ARBA00022552"/>
    </source>
</evidence>
<comment type="subcellular location">
    <subcellularLocation>
        <location evidence="1 10">Nucleus</location>
        <location evidence="1 10">Nucleolus</location>
    </subcellularLocation>
</comment>
<comment type="subunit">
    <text evidence="9">Monomer. Component of the ribosomal small subunit (SSU) processome.</text>
</comment>
<dbReference type="PIRSF" id="PIRSF006515">
    <property type="entry name" value="KRR1"/>
    <property type="match status" value="1"/>
</dbReference>
<dbReference type="FunFam" id="3.30.1370.10:FF:000014">
    <property type="entry name" value="KRR1 small subunit processome component"/>
    <property type="match status" value="1"/>
</dbReference>
<evidence type="ECO:0000256" key="1">
    <source>
        <dbReference type="ARBA" id="ARBA00004604"/>
    </source>
</evidence>
<dbReference type="Proteomes" id="UP000790347">
    <property type="component" value="Unassembled WGS sequence"/>
</dbReference>
<dbReference type="InterPro" id="IPR024166">
    <property type="entry name" value="rRNA_assembly_KRR1"/>
</dbReference>
<accession>A0A922I9W6</accession>
<dbReference type="GO" id="GO:0003723">
    <property type="term" value="F:RNA binding"/>
    <property type="evidence" value="ECO:0007669"/>
    <property type="project" value="UniProtKB-KW"/>
</dbReference>
<evidence type="ECO:0000256" key="6">
    <source>
        <dbReference type="ARBA" id="ARBA00023242"/>
    </source>
</evidence>
<keyword evidence="15" id="KW-1185">Reference proteome</keyword>
<name>A0A922I9W6_DERFA</name>
<dbReference type="Pfam" id="PF21800">
    <property type="entry name" value="KH_KRR1_2nd"/>
    <property type="match status" value="1"/>
</dbReference>